<keyword evidence="1" id="KW-0472">Membrane</keyword>
<comment type="caution">
    <text evidence="2">The sequence shown here is derived from an EMBL/GenBank/DDBJ whole genome shotgun (WGS) entry which is preliminary data.</text>
</comment>
<reference evidence="2 3" key="1">
    <citation type="submission" date="2022-10" db="EMBL/GenBank/DDBJ databases">
        <title>Luteolibacter arcticus strain CCTCC AB 2014275, whole genome shotgun sequencing project.</title>
        <authorList>
            <person name="Zhao G."/>
            <person name="Shen L."/>
        </authorList>
    </citation>
    <scope>NUCLEOTIDE SEQUENCE [LARGE SCALE GENOMIC DNA]</scope>
    <source>
        <strain evidence="2 3">CCTCC AB 2014275</strain>
    </source>
</reference>
<feature type="transmembrane region" description="Helical" evidence="1">
    <location>
        <begin position="12"/>
        <end position="33"/>
    </location>
</feature>
<name>A0ABT3GQ82_9BACT</name>
<dbReference type="InterPro" id="IPR029068">
    <property type="entry name" value="Glyas_Bleomycin-R_OHBP_Dase"/>
</dbReference>
<sequence>MNLHLHLRPRNLWKSISFWLGILSLAFIGWASWDSGRLVSGGTWHEWTLMRRDHHTILTRWPGKHFEGLSVGRDPNDYVLTVGEMAARWRQAGGEVRVMPDLVMAIIVLIIWAGWLAWRQRRWKTPIQ</sequence>
<feature type="transmembrane region" description="Helical" evidence="1">
    <location>
        <begin position="98"/>
        <end position="118"/>
    </location>
</feature>
<keyword evidence="3" id="KW-1185">Reference proteome</keyword>
<dbReference type="EMBL" id="JAPDDT010000016">
    <property type="protein sequence ID" value="MCW1925667.1"/>
    <property type="molecule type" value="Genomic_DNA"/>
</dbReference>
<evidence type="ECO:0000256" key="1">
    <source>
        <dbReference type="SAM" id="Phobius"/>
    </source>
</evidence>
<gene>
    <name evidence="2" type="ORF">OKA05_24125</name>
</gene>
<evidence type="ECO:0008006" key="4">
    <source>
        <dbReference type="Google" id="ProtNLM"/>
    </source>
</evidence>
<dbReference type="Proteomes" id="UP001320876">
    <property type="component" value="Unassembled WGS sequence"/>
</dbReference>
<dbReference type="SUPFAM" id="SSF54593">
    <property type="entry name" value="Glyoxalase/Bleomycin resistance protein/Dihydroxybiphenyl dioxygenase"/>
    <property type="match status" value="1"/>
</dbReference>
<dbReference type="RefSeq" id="WP_264489774.1">
    <property type="nucleotide sequence ID" value="NZ_JAPDDT010000016.1"/>
</dbReference>
<evidence type="ECO:0000313" key="2">
    <source>
        <dbReference type="EMBL" id="MCW1925667.1"/>
    </source>
</evidence>
<organism evidence="2 3">
    <name type="scientific">Luteolibacter arcticus</name>
    <dbReference type="NCBI Taxonomy" id="1581411"/>
    <lineage>
        <taxon>Bacteria</taxon>
        <taxon>Pseudomonadati</taxon>
        <taxon>Verrucomicrobiota</taxon>
        <taxon>Verrucomicrobiia</taxon>
        <taxon>Verrucomicrobiales</taxon>
        <taxon>Verrucomicrobiaceae</taxon>
        <taxon>Luteolibacter</taxon>
    </lineage>
</organism>
<evidence type="ECO:0000313" key="3">
    <source>
        <dbReference type="Proteomes" id="UP001320876"/>
    </source>
</evidence>
<keyword evidence="1" id="KW-1133">Transmembrane helix</keyword>
<keyword evidence="1" id="KW-0812">Transmembrane</keyword>
<protein>
    <recommendedName>
        <fullName evidence="4">PepSY domain-containing protein</fullName>
    </recommendedName>
</protein>
<proteinExistence type="predicted"/>
<accession>A0ABT3GQ82</accession>